<dbReference type="PANTHER" id="PTHR35038:SF10">
    <property type="entry name" value="HIGH-MOLECULAR-WEIGHT CYTOCHROME C"/>
    <property type="match status" value="1"/>
</dbReference>
<evidence type="ECO:0000259" key="2">
    <source>
        <dbReference type="Pfam" id="PF09699"/>
    </source>
</evidence>
<dbReference type="Proteomes" id="UP000028481">
    <property type="component" value="Chromosome"/>
</dbReference>
<accession>A0A075WSF6</accession>
<keyword evidence="4" id="KW-1185">Reference proteome</keyword>
<feature type="domain" description="Doubled CXXCH motif" evidence="2">
    <location>
        <begin position="249"/>
        <end position="284"/>
    </location>
</feature>
<dbReference type="Pfam" id="PF09699">
    <property type="entry name" value="Paired_CXXCH_1"/>
    <property type="match status" value="1"/>
</dbReference>
<organism evidence="3 4">
    <name type="scientific">Thermodesulfobacterium commune DSM 2178</name>
    <dbReference type="NCBI Taxonomy" id="289377"/>
    <lineage>
        <taxon>Bacteria</taxon>
        <taxon>Pseudomonadati</taxon>
        <taxon>Thermodesulfobacteriota</taxon>
        <taxon>Thermodesulfobacteria</taxon>
        <taxon>Thermodesulfobacteriales</taxon>
        <taxon>Thermodesulfobacteriaceae</taxon>
        <taxon>Thermodesulfobacterium</taxon>
    </lineage>
</organism>
<reference evidence="3 4" key="1">
    <citation type="journal article" date="2015" name="Genome Announc.">
        <title>Genome Sequence of a Sulfate-Reducing Thermophilic Bacterium, Thermodesulfobacterium commune DSM 2178T (Phylum Thermodesulfobacteria).</title>
        <authorList>
            <person name="Bhatnagar S."/>
            <person name="Badger J.H."/>
            <person name="Madupu R."/>
            <person name="Khouri H.M."/>
            <person name="O'Connor E.M."/>
            <person name="Robb F.T."/>
            <person name="Ward N.L."/>
            <person name="Eisen J.A."/>
        </authorList>
    </citation>
    <scope>NUCLEOTIDE SEQUENCE [LARGE SCALE GENOMIC DNA]</scope>
    <source>
        <strain evidence="3 4">DSM 2178</strain>
    </source>
</reference>
<dbReference type="RefSeq" id="WP_038060346.1">
    <property type="nucleotide sequence ID" value="NZ_CP008796.1"/>
</dbReference>
<dbReference type="SUPFAM" id="SSF48695">
    <property type="entry name" value="Multiheme cytochromes"/>
    <property type="match status" value="2"/>
</dbReference>
<dbReference type="EMBL" id="CP008796">
    <property type="protein sequence ID" value="AIH03955.1"/>
    <property type="molecule type" value="Genomic_DNA"/>
</dbReference>
<dbReference type="eggNOG" id="COG3005">
    <property type="taxonomic scope" value="Bacteria"/>
</dbReference>
<evidence type="ECO:0000313" key="4">
    <source>
        <dbReference type="Proteomes" id="UP000028481"/>
    </source>
</evidence>
<evidence type="ECO:0000313" key="3">
    <source>
        <dbReference type="EMBL" id="AIH03955.1"/>
    </source>
</evidence>
<gene>
    <name evidence="3" type="ORF">HL41_03715</name>
</gene>
<dbReference type="Gene3D" id="1.10.1130.10">
    <property type="entry name" value="Flavocytochrome C3, Chain A"/>
    <property type="match status" value="1"/>
</dbReference>
<dbReference type="PANTHER" id="PTHR35038">
    <property type="entry name" value="DISSIMILATORY SULFITE REDUCTASE SIRA"/>
    <property type="match status" value="1"/>
</dbReference>
<dbReference type="InterPro" id="IPR036280">
    <property type="entry name" value="Multihaem_cyt_sf"/>
</dbReference>
<dbReference type="OrthoDB" id="9814800at2"/>
<dbReference type="Gene3D" id="3.90.10.10">
    <property type="entry name" value="Cytochrome C3"/>
    <property type="match status" value="1"/>
</dbReference>
<dbReference type="AlphaFoldDB" id="A0A075WSF6"/>
<dbReference type="HOGENOM" id="CLU_707747_0_0_0"/>
<dbReference type="InterPro" id="IPR010177">
    <property type="entry name" value="Paired_CXXCH_1"/>
</dbReference>
<dbReference type="KEGG" id="tcm:HL41_03715"/>
<protein>
    <recommendedName>
        <fullName evidence="2">Doubled CXXCH motif domain-containing protein</fullName>
    </recommendedName>
</protein>
<keyword evidence="1" id="KW-0732">Signal</keyword>
<proteinExistence type="predicted"/>
<evidence type="ECO:0000256" key="1">
    <source>
        <dbReference type="ARBA" id="ARBA00022729"/>
    </source>
</evidence>
<dbReference type="InterPro" id="IPR051829">
    <property type="entry name" value="Multiheme_Cytochr_ET"/>
</dbReference>
<dbReference type="STRING" id="289377.HL41_03715"/>
<name>A0A075WSF6_9BACT</name>
<sequence>MGKIFRYFFLGLCLSGVLLGISFFLPLTFNKSSIASSSGSNDACLKCHKLERLHKVLPNGEKMALYVDPEKFQASVHGSMDCLSCHADLNVKEHPRPMKIASVREYKKIVSANCVNCHAIESLSPIHKNIVKENKLSCAECHGSHYIKPIKEEFDRIAKDCLKCHKLERLHKVLPNGEKMALYVDSKKFYDSAHGNKVHCLFCHQDIDKSTHPKPIKIESRYSYSKGVNQNCLTCHPASGLSSFHQNIVKEGKTLCSECHNSHYVKPIKLVRKQTQECIKCHKVERLPKVLGNGDKMYLYVNSEKFAKTPHGKIGCFACHYDIYNTDFHPKPINIRSIKDYTKEMASRCTKCHTYESISKHPGHAIVARDKRFMCIDCHGYHTNIPVGVK</sequence>
<dbReference type="PaxDb" id="289377-HL41_03715"/>